<name>A0AAE0MJQ7_9PEZI</name>
<dbReference type="GeneID" id="87862962"/>
<dbReference type="Proteomes" id="UP001278500">
    <property type="component" value="Unassembled WGS sequence"/>
</dbReference>
<gene>
    <name evidence="2" type="ORF">B0H65DRAFT_446696</name>
</gene>
<keyword evidence="3" id="KW-1185">Reference proteome</keyword>
<proteinExistence type="predicted"/>
<organism evidence="2 3">
    <name type="scientific">Neurospora tetraspora</name>
    <dbReference type="NCBI Taxonomy" id="94610"/>
    <lineage>
        <taxon>Eukaryota</taxon>
        <taxon>Fungi</taxon>
        <taxon>Dikarya</taxon>
        <taxon>Ascomycota</taxon>
        <taxon>Pezizomycotina</taxon>
        <taxon>Sordariomycetes</taxon>
        <taxon>Sordariomycetidae</taxon>
        <taxon>Sordariales</taxon>
        <taxon>Sordariaceae</taxon>
        <taxon>Neurospora</taxon>
    </lineage>
</organism>
<reference evidence="2" key="1">
    <citation type="journal article" date="2023" name="Mol. Phylogenet. Evol.">
        <title>Genome-scale phylogeny and comparative genomics of the fungal order Sordariales.</title>
        <authorList>
            <person name="Hensen N."/>
            <person name="Bonometti L."/>
            <person name="Westerberg I."/>
            <person name="Brannstrom I.O."/>
            <person name="Guillou S."/>
            <person name="Cros-Aarteil S."/>
            <person name="Calhoun S."/>
            <person name="Haridas S."/>
            <person name="Kuo A."/>
            <person name="Mondo S."/>
            <person name="Pangilinan J."/>
            <person name="Riley R."/>
            <person name="LaButti K."/>
            <person name="Andreopoulos B."/>
            <person name="Lipzen A."/>
            <person name="Chen C."/>
            <person name="Yan M."/>
            <person name="Daum C."/>
            <person name="Ng V."/>
            <person name="Clum A."/>
            <person name="Steindorff A."/>
            <person name="Ohm R.A."/>
            <person name="Martin F."/>
            <person name="Silar P."/>
            <person name="Natvig D.O."/>
            <person name="Lalanne C."/>
            <person name="Gautier V."/>
            <person name="Ament-Velasquez S.L."/>
            <person name="Kruys A."/>
            <person name="Hutchinson M.I."/>
            <person name="Powell A.J."/>
            <person name="Barry K."/>
            <person name="Miller A.N."/>
            <person name="Grigoriev I.V."/>
            <person name="Debuchy R."/>
            <person name="Gladieux P."/>
            <person name="Hiltunen Thoren M."/>
            <person name="Johannesson H."/>
        </authorList>
    </citation>
    <scope>NUCLEOTIDE SEQUENCE</scope>
    <source>
        <strain evidence="2">CBS 560.94</strain>
    </source>
</reference>
<feature type="compositionally biased region" description="Gly residues" evidence="1">
    <location>
        <begin position="109"/>
        <end position="124"/>
    </location>
</feature>
<protein>
    <submittedName>
        <fullName evidence="2">Uncharacterized protein</fullName>
    </submittedName>
</protein>
<feature type="region of interest" description="Disordered" evidence="1">
    <location>
        <begin position="1"/>
        <end position="151"/>
    </location>
</feature>
<feature type="compositionally biased region" description="Low complexity" evidence="1">
    <location>
        <begin position="60"/>
        <end position="85"/>
    </location>
</feature>
<evidence type="ECO:0000256" key="1">
    <source>
        <dbReference type="SAM" id="MobiDB-lite"/>
    </source>
</evidence>
<comment type="caution">
    <text evidence="2">The sequence shown here is derived from an EMBL/GenBank/DDBJ whole genome shotgun (WGS) entry which is preliminary data.</text>
</comment>
<dbReference type="AlphaFoldDB" id="A0AAE0MJQ7"/>
<evidence type="ECO:0000313" key="3">
    <source>
        <dbReference type="Proteomes" id="UP001278500"/>
    </source>
</evidence>
<evidence type="ECO:0000313" key="2">
    <source>
        <dbReference type="EMBL" id="KAK3335012.1"/>
    </source>
</evidence>
<dbReference type="RefSeq" id="XP_062677178.1">
    <property type="nucleotide sequence ID" value="XM_062825808.1"/>
</dbReference>
<reference evidence="2" key="2">
    <citation type="submission" date="2023-06" db="EMBL/GenBank/DDBJ databases">
        <authorList>
            <consortium name="Lawrence Berkeley National Laboratory"/>
            <person name="Haridas S."/>
            <person name="Hensen N."/>
            <person name="Bonometti L."/>
            <person name="Westerberg I."/>
            <person name="Brannstrom I.O."/>
            <person name="Guillou S."/>
            <person name="Cros-Aarteil S."/>
            <person name="Calhoun S."/>
            <person name="Kuo A."/>
            <person name="Mondo S."/>
            <person name="Pangilinan J."/>
            <person name="Riley R."/>
            <person name="Labutti K."/>
            <person name="Andreopoulos B."/>
            <person name="Lipzen A."/>
            <person name="Chen C."/>
            <person name="Yanf M."/>
            <person name="Daum C."/>
            <person name="Ng V."/>
            <person name="Clum A."/>
            <person name="Steindorff A."/>
            <person name="Ohm R."/>
            <person name="Martin F."/>
            <person name="Silar P."/>
            <person name="Natvig D."/>
            <person name="Lalanne C."/>
            <person name="Gautier V."/>
            <person name="Ament-Velasquez S.L."/>
            <person name="Kruys A."/>
            <person name="Hutchinson M.I."/>
            <person name="Powell A.J."/>
            <person name="Barry K."/>
            <person name="Miller A.N."/>
            <person name="Grigoriev I.V."/>
            <person name="Debuchy R."/>
            <person name="Gladieux P."/>
            <person name="Thoren M.H."/>
            <person name="Johannesson H."/>
        </authorList>
    </citation>
    <scope>NUCLEOTIDE SEQUENCE</scope>
    <source>
        <strain evidence="2">CBS 560.94</strain>
    </source>
</reference>
<feature type="compositionally biased region" description="Basic and acidic residues" evidence="1">
    <location>
        <begin position="37"/>
        <end position="59"/>
    </location>
</feature>
<sequence length="184" mass="19821">MPQHGKKQVHQENIGQHPHHNRHEGEQEPGYTDLALEEGHDLIYRAEEEAHMHDDEKMMPKSSQPQSSMSSKSAQQQMGKQGGMTKDMKAKMMPEGASPQQNMPQGSSSSGGGMGGSSGMGGMGQQQSMEGSGGKGSNPGPWSIRNGRRDEGPSALIIGHCTDQSTLCPLMILIICFEARQPPD</sequence>
<dbReference type="EMBL" id="JAUEPP010000009">
    <property type="protein sequence ID" value="KAK3335012.1"/>
    <property type="molecule type" value="Genomic_DNA"/>
</dbReference>
<accession>A0AAE0MJQ7</accession>